<sequence>MPLVRRWFTAGATPRFSGPAQDNSRKLSPLAKGCDGHIFRGDIARRAMVSVEQVVLAVFVVSFVLILSEYLHRTIAAWFGVVCMLFLGLSTGVFEMCETVALGPDGKYASSIFHHLGFDSTATYGEICHHSLESLMLSWIHFDVIGLLLGMMIFAALLEISGFFEYVSVKAAKMSGGDPWKLVVYLGTFTTLISLVIDNVTAIIIIAPVTLRICQKLEINPIPPLLAEAILSDTGGVASMVGDPPNIMIASQASGMDELASLFGFNGFLMRLGILTFFAWVATLGYLRYYYRDWRESKPANVEAILEEDEWDCIEHPLLMKTTLWILGATVVMFSATEFLHLHVEIHALALAGAGLALVAARPEDHEMRHGLIHSINEKVEWHALLFFAGLFMLVGAVGNVGYLQMLAEWIFDTFGSDPVMLAVAIIWVSAISSAIIDNIPFTAAMIPVIVFVGAKSAEEGNPIDLAPLFWALAMGAGFGGNATPIGSSANVMTVSISERGPNPITTKEWMRVGFPVMIITCIVATIFMIIFHGTLYSSL</sequence>
<evidence type="ECO:0000256" key="3">
    <source>
        <dbReference type="ARBA" id="ARBA00022448"/>
    </source>
</evidence>
<feature type="transmembrane region" description="Helical" evidence="8">
    <location>
        <begin position="268"/>
        <end position="289"/>
    </location>
</feature>
<dbReference type="PRINTS" id="PR00758">
    <property type="entry name" value="ARSENICPUMP"/>
</dbReference>
<evidence type="ECO:0000256" key="7">
    <source>
        <dbReference type="ARBA" id="ARBA00023136"/>
    </source>
</evidence>
<organism evidence="10">
    <name type="scientific">uncultured marine group II/III euryarchaeote KM3_04_D10</name>
    <dbReference type="NCBI Taxonomy" id="1457836"/>
    <lineage>
        <taxon>Archaea</taxon>
        <taxon>Methanobacteriati</taxon>
        <taxon>Methanobacteriota</taxon>
        <taxon>environmental samples</taxon>
    </lineage>
</organism>
<evidence type="ECO:0000259" key="9">
    <source>
        <dbReference type="Pfam" id="PF03600"/>
    </source>
</evidence>
<evidence type="ECO:0000256" key="1">
    <source>
        <dbReference type="ARBA" id="ARBA00004651"/>
    </source>
</evidence>
<dbReference type="PANTHER" id="PTHR43568">
    <property type="entry name" value="P PROTEIN"/>
    <property type="match status" value="1"/>
</dbReference>
<keyword evidence="6 8" id="KW-1133">Transmembrane helix</keyword>
<dbReference type="EMBL" id="KF900527">
    <property type="protein sequence ID" value="AIE98159.1"/>
    <property type="molecule type" value="Genomic_DNA"/>
</dbReference>
<feature type="transmembrane region" description="Helical" evidence="8">
    <location>
        <begin position="420"/>
        <end position="437"/>
    </location>
</feature>
<dbReference type="CDD" id="cd01116">
    <property type="entry name" value="P_permease"/>
    <property type="match status" value="1"/>
</dbReference>
<keyword evidence="3" id="KW-0813">Transport</keyword>
<keyword evidence="7 8" id="KW-0472">Membrane</keyword>
<feature type="domain" description="Citrate transporter-like" evidence="9">
    <location>
        <begin position="63"/>
        <end position="476"/>
    </location>
</feature>
<dbReference type="InterPro" id="IPR004680">
    <property type="entry name" value="Cit_transptr-like_dom"/>
</dbReference>
<dbReference type="AlphaFoldDB" id="A0A075G3Z5"/>
<feature type="transmembrane region" description="Helical" evidence="8">
    <location>
        <begin position="342"/>
        <end position="361"/>
    </location>
</feature>
<proteinExistence type="inferred from homology"/>
<evidence type="ECO:0000313" key="10">
    <source>
        <dbReference type="EMBL" id="AIE98159.1"/>
    </source>
</evidence>
<dbReference type="InterPro" id="IPR051475">
    <property type="entry name" value="Diverse_Ion_Transporter"/>
</dbReference>
<dbReference type="PANTHER" id="PTHR43568:SF1">
    <property type="entry name" value="P PROTEIN"/>
    <property type="match status" value="1"/>
</dbReference>
<name>A0A075G3Z5_9EURY</name>
<dbReference type="InterPro" id="IPR000802">
    <property type="entry name" value="Arsenical_pump_ArsB"/>
</dbReference>
<dbReference type="GO" id="GO:0015105">
    <property type="term" value="F:arsenite transmembrane transporter activity"/>
    <property type="evidence" value="ECO:0007669"/>
    <property type="project" value="InterPro"/>
</dbReference>
<accession>A0A075G3Z5</accession>
<evidence type="ECO:0000256" key="8">
    <source>
        <dbReference type="SAM" id="Phobius"/>
    </source>
</evidence>
<feature type="transmembrane region" description="Helical" evidence="8">
    <location>
        <begin position="139"/>
        <end position="161"/>
    </location>
</feature>
<keyword evidence="5 8" id="KW-0812">Transmembrane</keyword>
<feature type="transmembrane region" description="Helical" evidence="8">
    <location>
        <begin position="513"/>
        <end position="536"/>
    </location>
</feature>
<comment type="similarity">
    <text evidence="2">Belongs to the CitM (TC 2.A.11) transporter family.</text>
</comment>
<dbReference type="Pfam" id="PF03600">
    <property type="entry name" value="CitMHS"/>
    <property type="match status" value="1"/>
</dbReference>
<feature type="transmembrane region" description="Helical" evidence="8">
    <location>
        <begin position="382"/>
        <end position="408"/>
    </location>
</feature>
<reference evidence="10" key="1">
    <citation type="journal article" date="2014" name="Genome Biol. Evol.">
        <title>Pangenome evidence for extensive interdomain horizontal transfer affecting lineage core and shell genes in uncultured planktonic thaumarchaeota and euryarchaeota.</title>
        <authorList>
            <person name="Deschamps P."/>
            <person name="Zivanovic Y."/>
            <person name="Moreira D."/>
            <person name="Rodriguez-Valera F."/>
            <person name="Lopez-Garcia P."/>
        </authorList>
    </citation>
    <scope>NUCLEOTIDE SEQUENCE</scope>
</reference>
<protein>
    <submittedName>
        <fullName evidence="10">Arsenical pump family protein</fullName>
    </submittedName>
</protein>
<evidence type="ECO:0000256" key="6">
    <source>
        <dbReference type="ARBA" id="ARBA00022989"/>
    </source>
</evidence>
<feature type="transmembrane region" description="Helical" evidence="8">
    <location>
        <begin position="47"/>
        <end position="68"/>
    </location>
</feature>
<evidence type="ECO:0000256" key="2">
    <source>
        <dbReference type="ARBA" id="ARBA00009843"/>
    </source>
</evidence>
<keyword evidence="4" id="KW-1003">Cell membrane</keyword>
<comment type="subcellular location">
    <subcellularLocation>
        <location evidence="1">Cell membrane</location>
        <topology evidence="1">Multi-pass membrane protein</topology>
    </subcellularLocation>
</comment>
<evidence type="ECO:0000256" key="4">
    <source>
        <dbReference type="ARBA" id="ARBA00022475"/>
    </source>
</evidence>
<dbReference type="GO" id="GO:0005886">
    <property type="term" value="C:plasma membrane"/>
    <property type="evidence" value="ECO:0007669"/>
    <property type="project" value="UniProtKB-SubCell"/>
</dbReference>
<feature type="transmembrane region" description="Helical" evidence="8">
    <location>
        <begin position="182"/>
        <end position="207"/>
    </location>
</feature>
<feature type="transmembrane region" description="Helical" evidence="8">
    <location>
        <begin position="75"/>
        <end position="94"/>
    </location>
</feature>
<evidence type="ECO:0000256" key="5">
    <source>
        <dbReference type="ARBA" id="ARBA00022692"/>
    </source>
</evidence>